<reference evidence="1 2" key="1">
    <citation type="submission" date="2014-04" db="EMBL/GenBank/DDBJ databases">
        <title>Genome assembly of Hyalangium minutum DSM 14724.</title>
        <authorList>
            <person name="Sharma G."/>
            <person name="Subramanian S."/>
        </authorList>
    </citation>
    <scope>NUCLEOTIDE SEQUENCE [LARGE SCALE GENOMIC DNA]</scope>
    <source>
        <strain evidence="1 2">DSM 14724</strain>
    </source>
</reference>
<evidence type="ECO:0000313" key="1">
    <source>
        <dbReference type="EMBL" id="KFE69134.1"/>
    </source>
</evidence>
<evidence type="ECO:0008006" key="3">
    <source>
        <dbReference type="Google" id="ProtNLM"/>
    </source>
</evidence>
<dbReference type="NCBIfam" id="TIGR02532">
    <property type="entry name" value="IV_pilin_GFxxxE"/>
    <property type="match status" value="1"/>
</dbReference>
<organism evidence="1 2">
    <name type="scientific">Hyalangium minutum</name>
    <dbReference type="NCBI Taxonomy" id="394096"/>
    <lineage>
        <taxon>Bacteria</taxon>
        <taxon>Pseudomonadati</taxon>
        <taxon>Myxococcota</taxon>
        <taxon>Myxococcia</taxon>
        <taxon>Myxococcales</taxon>
        <taxon>Cystobacterineae</taxon>
        <taxon>Archangiaceae</taxon>
        <taxon>Hyalangium</taxon>
    </lineage>
</organism>
<dbReference type="RefSeq" id="WP_044187913.1">
    <property type="nucleotide sequence ID" value="NZ_JMCB01000005.1"/>
</dbReference>
<dbReference type="Pfam" id="PF07963">
    <property type="entry name" value="N_methyl"/>
    <property type="match status" value="1"/>
</dbReference>
<comment type="caution">
    <text evidence="1">The sequence shown here is derived from an EMBL/GenBank/DDBJ whole genome shotgun (WGS) entry which is preliminary data.</text>
</comment>
<dbReference type="AlphaFoldDB" id="A0A085WN71"/>
<dbReference type="InterPro" id="IPR012902">
    <property type="entry name" value="N_methyl_site"/>
</dbReference>
<keyword evidence="2" id="KW-1185">Reference proteome</keyword>
<sequence>MRGYTLMELMVTVALLALMSAMTAVGLQPLQARYRLRKATDATASLLVRTRQRAIETGRCHQIEVLAGGVPVTGLPGDVLRVSRRRDVDCESPADPLAFVEVERLTLPERMTVRQEGSKALVFRANGRIWDNEPRRFQVGRETALRVIVAVPQGPVCTLENEAEGCP</sequence>
<dbReference type="OrthoDB" id="5509398at2"/>
<evidence type="ECO:0000313" key="2">
    <source>
        <dbReference type="Proteomes" id="UP000028725"/>
    </source>
</evidence>
<gene>
    <name evidence="1" type="ORF">DB31_7036</name>
</gene>
<proteinExistence type="predicted"/>
<dbReference type="EMBL" id="JMCB01000005">
    <property type="protein sequence ID" value="KFE69134.1"/>
    <property type="molecule type" value="Genomic_DNA"/>
</dbReference>
<dbReference type="InterPro" id="IPR045584">
    <property type="entry name" value="Pilin-like"/>
</dbReference>
<dbReference type="Proteomes" id="UP000028725">
    <property type="component" value="Unassembled WGS sequence"/>
</dbReference>
<dbReference type="PATRIC" id="fig|394096.3.peg.3081"/>
<dbReference type="STRING" id="394096.DB31_7036"/>
<accession>A0A085WN71</accession>
<protein>
    <recommendedName>
        <fullName evidence="3">Type IV fimbrial biogenesis protein FimT</fullName>
    </recommendedName>
</protein>
<name>A0A085WN71_9BACT</name>
<dbReference type="Gene3D" id="3.30.700.10">
    <property type="entry name" value="Glycoprotein, Type 4 Pilin"/>
    <property type="match status" value="1"/>
</dbReference>
<dbReference type="SUPFAM" id="SSF54523">
    <property type="entry name" value="Pili subunits"/>
    <property type="match status" value="1"/>
</dbReference>